<organism evidence="4 5">
    <name type="scientific">Fusarium torreyae</name>
    <dbReference type="NCBI Taxonomy" id="1237075"/>
    <lineage>
        <taxon>Eukaryota</taxon>
        <taxon>Fungi</taxon>
        <taxon>Dikarya</taxon>
        <taxon>Ascomycota</taxon>
        <taxon>Pezizomycotina</taxon>
        <taxon>Sordariomycetes</taxon>
        <taxon>Hypocreomycetidae</taxon>
        <taxon>Hypocreales</taxon>
        <taxon>Nectriaceae</taxon>
        <taxon>Fusarium</taxon>
    </lineage>
</organism>
<dbReference type="PANTHER" id="PTHR10039">
    <property type="entry name" value="AMELOGENIN"/>
    <property type="match status" value="1"/>
</dbReference>
<dbReference type="InterPro" id="IPR056884">
    <property type="entry name" value="NPHP3-like_N"/>
</dbReference>
<evidence type="ECO:0000259" key="3">
    <source>
        <dbReference type="Pfam" id="PF24883"/>
    </source>
</evidence>
<proteinExistence type="predicted"/>
<dbReference type="Gene3D" id="3.40.50.300">
    <property type="entry name" value="P-loop containing nucleotide triphosphate hydrolases"/>
    <property type="match status" value="1"/>
</dbReference>
<feature type="domain" description="GPI inositol-deacylase winged helix" evidence="2">
    <location>
        <begin position="545"/>
        <end position="624"/>
    </location>
</feature>
<dbReference type="EMBL" id="JAOQAZ010000045">
    <property type="protein sequence ID" value="KAJ4245726.1"/>
    <property type="molecule type" value="Genomic_DNA"/>
</dbReference>
<dbReference type="InterPro" id="IPR054471">
    <property type="entry name" value="GPIID_WHD"/>
</dbReference>
<keyword evidence="1" id="KW-0677">Repeat</keyword>
<evidence type="ECO:0000313" key="4">
    <source>
        <dbReference type="EMBL" id="KAJ4245726.1"/>
    </source>
</evidence>
<protein>
    <recommendedName>
        <fullName evidence="6">NACHT domain-containing protein</fullName>
    </recommendedName>
</protein>
<reference evidence="4" key="1">
    <citation type="submission" date="2022-09" db="EMBL/GenBank/DDBJ databases">
        <title>Fusarium specimens isolated from Avocado Roots.</title>
        <authorList>
            <person name="Stajich J."/>
            <person name="Roper C."/>
            <person name="Heimlech-Rivalta G."/>
        </authorList>
    </citation>
    <scope>NUCLEOTIDE SEQUENCE</scope>
    <source>
        <strain evidence="4">CF00136</strain>
    </source>
</reference>
<accession>A0A9W8RLA0</accession>
<evidence type="ECO:0000259" key="2">
    <source>
        <dbReference type="Pfam" id="PF22939"/>
    </source>
</evidence>
<evidence type="ECO:0000313" key="5">
    <source>
        <dbReference type="Proteomes" id="UP001152049"/>
    </source>
</evidence>
<sequence>MALLFREASRLKPELRLAQAVSEFKAALTSEQKASFIASQNAAASNGPTVSDVMSLVADIEFRVTSRHGRVQGFGQRLAHILVAIQTFAALGDVVVGGSQNLIACGVWAAARMTVHVVTGYLTHWEKLSALLMIIGRNAPRYQALAAIYPQSKNLQRYLYEYFIIVTKIFHQSIVWTKKSAIGRLSSTISDPGLKDFQSDLNGWSVAIREEANLLLNQRVDEEVKESAKFRSMVRFGSKTSAHQQKIRRCIRFLDACSQYDYRTTWKQTRKCGTTCLLQSCREYLQWKDGQPSDDSILFHGKLGAGKSVLLANIVDDLNLRSNSFALYFFARHDNSESLKARTILGSLIRQLLENFVLHDDFDHVFVEGVSPLNLDDIVTVFTRVPAHDRRVYIVLDGLDECDIEEQRTVLQHLSWIQSGNYKLCLSVRTPEQHTIWNSQPFQFHASIPEDNPDILDYVQVEVDNRVRDGTLNARDPGLVEDIKQELADRAGGMFLWVALQLDSLCDESSDDAIREAIHDLPRDLTETFERNLTKANSKDSKGHHIRIFKLLVGARQLLTTEELREAASVTVGNAIWNPNQHINNIHAALKFCGSLVMVDEEDDTVRFIHHSARSFCLNSPRNAAEWTFTEFEADKAMAETVVTYLSYNVFDTRLSRNVIPNIDARTMPQKVLLSTMNKHVVRTKFAGKFLAFHSHTRHDIGPVLAEAGSSRWKDDTQEFFFLSYAKKNWIYHTSHLEDLTSVPQWHYLLDHPAFGVDHSNVSGQSYGKFSLGFAEFDMGFMQWTPPSFETRAHKRSRSTKNSGLL</sequence>
<feature type="domain" description="Nephrocystin 3-like N-terminal" evidence="3">
    <location>
        <begin position="278"/>
        <end position="419"/>
    </location>
</feature>
<dbReference type="Proteomes" id="UP001152049">
    <property type="component" value="Unassembled WGS sequence"/>
</dbReference>
<dbReference type="OrthoDB" id="7464126at2759"/>
<gene>
    <name evidence="4" type="ORF">NW762_013850</name>
</gene>
<dbReference type="Pfam" id="PF22939">
    <property type="entry name" value="WHD_GPIID"/>
    <property type="match status" value="1"/>
</dbReference>
<evidence type="ECO:0000256" key="1">
    <source>
        <dbReference type="ARBA" id="ARBA00022737"/>
    </source>
</evidence>
<evidence type="ECO:0008006" key="6">
    <source>
        <dbReference type="Google" id="ProtNLM"/>
    </source>
</evidence>
<dbReference type="AlphaFoldDB" id="A0A9W8RLA0"/>
<dbReference type="SUPFAM" id="SSF52540">
    <property type="entry name" value="P-loop containing nucleoside triphosphate hydrolases"/>
    <property type="match status" value="1"/>
</dbReference>
<dbReference type="InterPro" id="IPR027417">
    <property type="entry name" value="P-loop_NTPase"/>
</dbReference>
<comment type="caution">
    <text evidence="4">The sequence shown here is derived from an EMBL/GenBank/DDBJ whole genome shotgun (WGS) entry which is preliminary data.</text>
</comment>
<dbReference type="PANTHER" id="PTHR10039:SF10">
    <property type="entry name" value="NACHT DOMAIN-CONTAINING PROTEIN"/>
    <property type="match status" value="1"/>
</dbReference>
<dbReference type="Pfam" id="PF24883">
    <property type="entry name" value="NPHP3_N"/>
    <property type="match status" value="1"/>
</dbReference>
<keyword evidence="5" id="KW-1185">Reference proteome</keyword>
<name>A0A9W8RLA0_9HYPO</name>